<keyword evidence="11" id="KW-0511">Multifunctional enzyme</keyword>
<dbReference type="NCBIfam" id="TIGR01261">
    <property type="entry name" value="hisB_Nterm"/>
    <property type="match status" value="1"/>
</dbReference>
<evidence type="ECO:0000256" key="5">
    <source>
        <dbReference type="ARBA" id="ARBA00022605"/>
    </source>
</evidence>
<evidence type="ECO:0000313" key="15">
    <source>
        <dbReference type="Proteomes" id="UP000262607"/>
    </source>
</evidence>
<comment type="subcellular location">
    <subcellularLocation>
        <location evidence="13">Cytoplasm</location>
    </subcellularLocation>
</comment>
<comment type="pathway">
    <text evidence="2 13">Amino-acid biosynthesis; L-histidine biosynthesis; L-histidine from 5-phospho-alpha-D-ribose 1-diphosphate: step 6/9.</text>
</comment>
<comment type="catalytic activity">
    <reaction evidence="13">
        <text>D-erythro-1-(imidazol-4-yl)glycerol 3-phosphate = 3-(imidazol-4-yl)-2-oxopropyl phosphate + H2O</text>
        <dbReference type="Rhea" id="RHEA:11040"/>
        <dbReference type="ChEBI" id="CHEBI:15377"/>
        <dbReference type="ChEBI" id="CHEBI:57766"/>
        <dbReference type="ChEBI" id="CHEBI:58278"/>
        <dbReference type="EC" id="4.2.1.19"/>
    </reaction>
</comment>
<dbReference type="InterPro" id="IPR005954">
    <property type="entry name" value="HisB_N"/>
</dbReference>
<dbReference type="RefSeq" id="WP_110548793.1">
    <property type="nucleotide sequence ID" value="NZ_AP014610.1"/>
</dbReference>
<dbReference type="NCBIfam" id="TIGR01656">
    <property type="entry name" value="Histidinol-ppas"/>
    <property type="match status" value="1"/>
</dbReference>
<gene>
    <name evidence="13 14" type="primary">hisB</name>
    <name evidence="14" type="ORF">CPU2_196</name>
</gene>
<proteinExistence type="inferred from homology"/>
<dbReference type="PANTHER" id="PTHR23133:SF2">
    <property type="entry name" value="IMIDAZOLEGLYCEROL-PHOSPHATE DEHYDRATASE"/>
    <property type="match status" value="1"/>
</dbReference>
<dbReference type="GO" id="GO:0004424">
    <property type="term" value="F:imidazoleglycerol-phosphate dehydratase activity"/>
    <property type="evidence" value="ECO:0007669"/>
    <property type="project" value="UniProtKB-UniRule"/>
</dbReference>
<dbReference type="Gene3D" id="3.30.230.40">
    <property type="entry name" value="Imidazole glycerol phosphate dehydratase, domain 1"/>
    <property type="match status" value="2"/>
</dbReference>
<dbReference type="InterPro" id="IPR020565">
    <property type="entry name" value="ImidazoleglycerP_deHydtase_CS"/>
</dbReference>
<dbReference type="Pfam" id="PF13242">
    <property type="entry name" value="Hydrolase_like"/>
    <property type="match status" value="1"/>
</dbReference>
<dbReference type="InterPro" id="IPR006543">
    <property type="entry name" value="Histidinol-phos"/>
</dbReference>
<dbReference type="FunFam" id="3.30.230.40:FF:000001">
    <property type="entry name" value="Imidazoleglycerol-phosphate dehydratase HisB"/>
    <property type="match status" value="1"/>
</dbReference>
<keyword evidence="4 13" id="KW-0963">Cytoplasm</keyword>
<evidence type="ECO:0000256" key="9">
    <source>
        <dbReference type="ARBA" id="ARBA00023102"/>
    </source>
</evidence>
<dbReference type="GO" id="GO:0046872">
    <property type="term" value="F:metal ion binding"/>
    <property type="evidence" value="ECO:0007669"/>
    <property type="project" value="UniProtKB-KW"/>
</dbReference>
<keyword evidence="7 14" id="KW-0378">Hydrolase</keyword>
<dbReference type="SUPFAM" id="SSF56784">
    <property type="entry name" value="HAD-like"/>
    <property type="match status" value="1"/>
</dbReference>
<dbReference type="NCBIfam" id="TIGR01662">
    <property type="entry name" value="HAD-SF-IIIA"/>
    <property type="match status" value="1"/>
</dbReference>
<keyword evidence="6" id="KW-0479">Metal-binding</keyword>
<evidence type="ECO:0000256" key="3">
    <source>
        <dbReference type="ARBA" id="ARBA00016664"/>
    </source>
</evidence>
<dbReference type="Pfam" id="PF00475">
    <property type="entry name" value="IGPD"/>
    <property type="match status" value="1"/>
</dbReference>
<dbReference type="EMBL" id="AP014610">
    <property type="protein sequence ID" value="BBA17705.1"/>
    <property type="molecule type" value="Genomic_DNA"/>
</dbReference>
<protein>
    <recommendedName>
        <fullName evidence="3 13">Imidazoleglycerol-phosphate dehydratase</fullName>
        <shortName evidence="13">IGPD</shortName>
        <ecNumber evidence="13">4.2.1.19</ecNumber>
    </recommendedName>
</protein>
<dbReference type="PANTHER" id="PTHR23133">
    <property type="entry name" value="IMIDAZOLEGLYCEROL-PHOSPHATE DEHYDRATASE HIS7"/>
    <property type="match status" value="1"/>
</dbReference>
<dbReference type="InterPro" id="IPR020568">
    <property type="entry name" value="Ribosomal_Su5_D2-typ_SF"/>
</dbReference>
<comment type="cofactor">
    <cofactor evidence="1">
        <name>Mg(2+)</name>
        <dbReference type="ChEBI" id="CHEBI:18420"/>
    </cofactor>
</comment>
<evidence type="ECO:0000256" key="1">
    <source>
        <dbReference type="ARBA" id="ARBA00001946"/>
    </source>
</evidence>
<comment type="catalytic activity">
    <reaction evidence="12">
        <text>L-histidinol phosphate + H2O = L-histidinol + phosphate</text>
        <dbReference type="Rhea" id="RHEA:14465"/>
        <dbReference type="ChEBI" id="CHEBI:15377"/>
        <dbReference type="ChEBI" id="CHEBI:43474"/>
        <dbReference type="ChEBI" id="CHEBI:57699"/>
        <dbReference type="ChEBI" id="CHEBI:57980"/>
        <dbReference type="EC" id="3.1.3.15"/>
    </reaction>
</comment>
<name>A0AAD1CLZ0_9FLAO</name>
<evidence type="ECO:0000313" key="14">
    <source>
        <dbReference type="EMBL" id="BBA17705.1"/>
    </source>
</evidence>
<evidence type="ECO:0000256" key="11">
    <source>
        <dbReference type="ARBA" id="ARBA00023268"/>
    </source>
</evidence>
<dbReference type="FunFam" id="3.30.230.40:FF:000003">
    <property type="entry name" value="Imidazoleglycerol-phosphate dehydratase HisB"/>
    <property type="match status" value="1"/>
</dbReference>
<dbReference type="EC" id="4.2.1.19" evidence="13"/>
<evidence type="ECO:0000256" key="10">
    <source>
        <dbReference type="ARBA" id="ARBA00023239"/>
    </source>
</evidence>
<evidence type="ECO:0000256" key="2">
    <source>
        <dbReference type="ARBA" id="ARBA00005047"/>
    </source>
</evidence>
<dbReference type="InterPro" id="IPR006549">
    <property type="entry name" value="HAD-SF_hydro_IIIA"/>
</dbReference>
<keyword evidence="5 13" id="KW-0028">Amino-acid biosynthesis</keyword>
<dbReference type="NCBIfam" id="NF003937">
    <property type="entry name" value="PRK05446.1"/>
    <property type="match status" value="1"/>
</dbReference>
<organism evidence="14 15">
    <name type="scientific">Blattabacterium punctulatus CPU2</name>
    <dbReference type="NCBI Taxonomy" id="1457032"/>
    <lineage>
        <taxon>Bacteria</taxon>
        <taxon>Pseudomonadati</taxon>
        <taxon>Bacteroidota</taxon>
        <taxon>Flavobacteriia</taxon>
        <taxon>Flavobacteriales</taxon>
        <taxon>Blattabacteriaceae</taxon>
        <taxon>Blattabacterium</taxon>
    </lineage>
</organism>
<evidence type="ECO:0000256" key="13">
    <source>
        <dbReference type="HAMAP-Rule" id="MF_00076"/>
    </source>
</evidence>
<dbReference type="GO" id="GO:0005737">
    <property type="term" value="C:cytoplasm"/>
    <property type="evidence" value="ECO:0007669"/>
    <property type="project" value="UniProtKB-SubCell"/>
</dbReference>
<sequence>MKKILFIDRDGTIIQETPPNYQIDTIEKVNFFPKVIFFLTKIVNELDYDLVMVTNQDGLGTEKFPEKNFWPIHNHILKILKTEGINFSSIHIDRTIPEEYSSTRKPGIGMLTSYFHSDYDLSNSFVIGDRITDVLLANNLGCKSIWINENNHYVSKKEFSIERKNFKKKIVLKTDNWKNIYEYLKYVSNKKLIKHRRTTLETDVKITIQLYGEGKSDIKTGLGFFDHLLEQISFHSMIDMNIHTNGDLNIDEHHTIEDTAIALGEVFNQSIINKSGIERYGFFSIPMDDSLATVILDLGGRSELSWKTNFFSEKIGQVPTEMFIHFFKSFSSSAKCNIHIYATGKNDHHKIESIFKAFARAIKMAIQKNNIKKLPSSKGLL</sequence>
<dbReference type="Proteomes" id="UP000262607">
    <property type="component" value="Chromosome"/>
</dbReference>
<dbReference type="PROSITE" id="PS00954">
    <property type="entry name" value="IGP_DEHYDRATASE_1"/>
    <property type="match status" value="1"/>
</dbReference>
<evidence type="ECO:0000256" key="12">
    <source>
        <dbReference type="ARBA" id="ARBA00049158"/>
    </source>
</evidence>
<evidence type="ECO:0000256" key="4">
    <source>
        <dbReference type="ARBA" id="ARBA00022490"/>
    </source>
</evidence>
<evidence type="ECO:0000256" key="7">
    <source>
        <dbReference type="ARBA" id="ARBA00022801"/>
    </source>
</evidence>
<evidence type="ECO:0000256" key="6">
    <source>
        <dbReference type="ARBA" id="ARBA00022723"/>
    </source>
</evidence>
<dbReference type="GeneID" id="66556874"/>
<keyword evidence="8" id="KW-0460">Magnesium</keyword>
<comment type="similarity">
    <text evidence="13">Belongs to the imidazoleglycerol-phosphate dehydratase family.</text>
</comment>
<dbReference type="CDD" id="cd07914">
    <property type="entry name" value="IGPD"/>
    <property type="match status" value="1"/>
</dbReference>
<evidence type="ECO:0000256" key="8">
    <source>
        <dbReference type="ARBA" id="ARBA00022842"/>
    </source>
</evidence>
<dbReference type="InterPro" id="IPR000807">
    <property type="entry name" value="ImidazoleglycerolP_deHydtase"/>
</dbReference>
<dbReference type="HAMAP" id="MF_00076">
    <property type="entry name" value="HisB"/>
    <property type="match status" value="1"/>
</dbReference>
<dbReference type="GO" id="GO:0000105">
    <property type="term" value="P:L-histidine biosynthetic process"/>
    <property type="evidence" value="ECO:0007669"/>
    <property type="project" value="UniProtKB-UniRule"/>
</dbReference>
<dbReference type="NCBIfam" id="NF002111">
    <property type="entry name" value="PRK00951.2-1"/>
    <property type="match status" value="1"/>
</dbReference>
<dbReference type="AlphaFoldDB" id="A0AAD1CLZ0"/>
<dbReference type="InterPro" id="IPR023214">
    <property type="entry name" value="HAD_sf"/>
</dbReference>
<accession>A0AAD1CLZ0</accession>
<keyword evidence="9 13" id="KW-0368">Histidine biosynthesis</keyword>
<dbReference type="PROSITE" id="PS00955">
    <property type="entry name" value="IGP_DEHYDRATASE_2"/>
    <property type="match status" value="1"/>
</dbReference>
<keyword evidence="10 13" id="KW-0456">Lyase</keyword>
<reference evidence="14 15" key="1">
    <citation type="submission" date="2014-06" db="EMBL/GenBank/DDBJ databases">
        <title>Genome sequence of the intracellular symbiont Blattabacterium cuenoti, strain CPU2 from the wood feeding cockroach Cryptocercus punctulatus.</title>
        <authorList>
            <person name="Kinjo Y."/>
            <person name="Ohkuma M."/>
            <person name="Tokuda G."/>
        </authorList>
    </citation>
    <scope>NUCLEOTIDE SEQUENCE [LARGE SCALE GENOMIC DNA]</scope>
    <source>
        <strain evidence="14 15">CPU2</strain>
    </source>
</reference>
<dbReference type="NCBIfam" id="NF002114">
    <property type="entry name" value="PRK00951.2-4"/>
    <property type="match status" value="1"/>
</dbReference>
<dbReference type="Gene3D" id="3.40.50.1000">
    <property type="entry name" value="HAD superfamily/HAD-like"/>
    <property type="match status" value="1"/>
</dbReference>
<dbReference type="GO" id="GO:0004401">
    <property type="term" value="F:histidinol-phosphatase activity"/>
    <property type="evidence" value="ECO:0007669"/>
    <property type="project" value="UniProtKB-EC"/>
</dbReference>
<dbReference type="SUPFAM" id="SSF54211">
    <property type="entry name" value="Ribosomal protein S5 domain 2-like"/>
    <property type="match status" value="2"/>
</dbReference>
<dbReference type="InterPro" id="IPR038494">
    <property type="entry name" value="IGPD_sf"/>
</dbReference>
<dbReference type="InterPro" id="IPR036412">
    <property type="entry name" value="HAD-like_sf"/>
</dbReference>